<proteinExistence type="predicted"/>
<evidence type="ECO:0000256" key="9">
    <source>
        <dbReference type="SAM" id="SignalP"/>
    </source>
</evidence>
<keyword evidence="4 9" id="KW-0732">Signal</keyword>
<dbReference type="InterPro" id="IPR046956">
    <property type="entry name" value="RLP23-like"/>
</dbReference>
<dbReference type="InterPro" id="IPR013210">
    <property type="entry name" value="LRR_N_plant-typ"/>
</dbReference>
<feature type="signal peptide" evidence="9">
    <location>
        <begin position="1"/>
        <end position="30"/>
    </location>
</feature>
<dbReference type="SUPFAM" id="SSF52058">
    <property type="entry name" value="L domain-like"/>
    <property type="match status" value="1"/>
</dbReference>
<evidence type="ECO:0000256" key="4">
    <source>
        <dbReference type="ARBA" id="ARBA00022729"/>
    </source>
</evidence>
<evidence type="ECO:0000259" key="10">
    <source>
        <dbReference type="Pfam" id="PF08263"/>
    </source>
</evidence>
<reference evidence="11" key="1">
    <citation type="submission" date="2018-08" db="EMBL/GenBank/DDBJ databases">
        <authorList>
            <person name="Rossello M."/>
        </authorList>
    </citation>
    <scope>NUCLEOTIDE SEQUENCE [LARGE SCALE GENOMIC DNA]</scope>
    <source>
        <strain evidence="11">cv. Chinese Spring</strain>
    </source>
</reference>
<dbReference type="SMR" id="A0A3B6NJL0"/>
<keyword evidence="2" id="KW-0433">Leucine-rich repeat</keyword>
<dbReference type="InterPro" id="IPR001611">
    <property type="entry name" value="Leu-rich_rpt"/>
</dbReference>
<sequence>MFMPKSPMDTLHFSCIQIAIALLLFTHANSTTEGSTSALHPNDAIPSCVAGEKSALLAFRAGLSDPANLLSSWKGDDCCRWKGVYCSNRTGHVVKLDLRGDESRQMLAGNISSSLLGLDHLRYLDLSCNSFDKIQMPEFMGSLHQLRYLDLSASLFIGRIPPQLGNLSNLWYLNLGSDE</sequence>
<dbReference type="Proteomes" id="UP000019116">
    <property type="component" value="Chromosome 6A"/>
</dbReference>
<keyword evidence="6" id="KW-1133">Transmembrane helix</keyword>
<dbReference type="Gramene" id="TraesCS6A03G0099900.1">
    <property type="protein sequence ID" value="TraesCS6A03G0099900.1.CDS1"/>
    <property type="gene ID" value="TraesCS6A03G0099900"/>
</dbReference>
<feature type="domain" description="Leucine-rich repeat-containing N-terminal plant-type" evidence="10">
    <location>
        <begin position="51"/>
        <end position="87"/>
    </location>
</feature>
<dbReference type="AlphaFoldDB" id="A0A3B6NJL0"/>
<name>A0A3B6NJL0_WHEAT</name>
<dbReference type="Pfam" id="PF08263">
    <property type="entry name" value="LRRNT_2"/>
    <property type="match status" value="1"/>
</dbReference>
<dbReference type="PANTHER" id="PTHR48063">
    <property type="entry name" value="LRR RECEPTOR-LIKE KINASE"/>
    <property type="match status" value="1"/>
</dbReference>
<evidence type="ECO:0000256" key="7">
    <source>
        <dbReference type="ARBA" id="ARBA00023136"/>
    </source>
</evidence>
<dbReference type="OrthoDB" id="695689at2759"/>
<comment type="subcellular location">
    <subcellularLocation>
        <location evidence="1">Membrane</location>
        <topology evidence="1">Single-pass type I membrane protein</topology>
    </subcellularLocation>
</comment>
<protein>
    <recommendedName>
        <fullName evidence="10">Leucine-rich repeat-containing N-terminal plant-type domain-containing protein</fullName>
    </recommendedName>
</protein>
<keyword evidence="5" id="KW-0677">Repeat</keyword>
<accession>A0A3B6NJL0</accession>
<organism evidence="11">
    <name type="scientific">Triticum aestivum</name>
    <name type="common">Wheat</name>
    <dbReference type="NCBI Taxonomy" id="4565"/>
    <lineage>
        <taxon>Eukaryota</taxon>
        <taxon>Viridiplantae</taxon>
        <taxon>Streptophyta</taxon>
        <taxon>Embryophyta</taxon>
        <taxon>Tracheophyta</taxon>
        <taxon>Spermatophyta</taxon>
        <taxon>Magnoliopsida</taxon>
        <taxon>Liliopsida</taxon>
        <taxon>Poales</taxon>
        <taxon>Poaceae</taxon>
        <taxon>BOP clade</taxon>
        <taxon>Pooideae</taxon>
        <taxon>Triticodae</taxon>
        <taxon>Triticeae</taxon>
        <taxon>Triticinae</taxon>
        <taxon>Triticum</taxon>
    </lineage>
</organism>
<dbReference type="Gene3D" id="3.80.10.10">
    <property type="entry name" value="Ribonuclease Inhibitor"/>
    <property type="match status" value="1"/>
</dbReference>
<keyword evidence="7" id="KW-0472">Membrane</keyword>
<evidence type="ECO:0000256" key="8">
    <source>
        <dbReference type="ARBA" id="ARBA00023180"/>
    </source>
</evidence>
<keyword evidence="8" id="KW-0325">Glycoprotein</keyword>
<evidence type="ECO:0000313" key="12">
    <source>
        <dbReference type="Proteomes" id="UP000019116"/>
    </source>
</evidence>
<keyword evidence="12" id="KW-1185">Reference proteome</keyword>
<keyword evidence="3" id="KW-0812">Transmembrane</keyword>
<evidence type="ECO:0000313" key="11">
    <source>
        <dbReference type="EnsemblPlants" id="TraesCS6A02G044100.1.cds1"/>
    </source>
</evidence>
<dbReference type="Pfam" id="PF13855">
    <property type="entry name" value="LRR_8"/>
    <property type="match status" value="1"/>
</dbReference>
<evidence type="ECO:0000256" key="2">
    <source>
        <dbReference type="ARBA" id="ARBA00022614"/>
    </source>
</evidence>
<dbReference type="GO" id="GO:0016020">
    <property type="term" value="C:membrane"/>
    <property type="evidence" value="ECO:0007669"/>
    <property type="project" value="UniProtKB-SubCell"/>
</dbReference>
<evidence type="ECO:0000256" key="3">
    <source>
        <dbReference type="ARBA" id="ARBA00022692"/>
    </source>
</evidence>
<dbReference type="InterPro" id="IPR032675">
    <property type="entry name" value="LRR_dom_sf"/>
</dbReference>
<feature type="chain" id="PRO_5043178369" description="Leucine-rich repeat-containing N-terminal plant-type domain-containing protein" evidence="9">
    <location>
        <begin position="31"/>
        <end position="179"/>
    </location>
</feature>
<evidence type="ECO:0000256" key="5">
    <source>
        <dbReference type="ARBA" id="ARBA00022737"/>
    </source>
</evidence>
<evidence type="ECO:0000256" key="6">
    <source>
        <dbReference type="ARBA" id="ARBA00022989"/>
    </source>
</evidence>
<dbReference type="STRING" id="4565.A0A3B6NJL0"/>
<dbReference type="EnsemblPlants" id="TraesCS6A02G044100.1">
    <property type="protein sequence ID" value="TraesCS6A02G044100.1.cds1"/>
    <property type="gene ID" value="TraesCS6A02G044100"/>
</dbReference>
<evidence type="ECO:0000256" key="1">
    <source>
        <dbReference type="ARBA" id="ARBA00004479"/>
    </source>
</evidence>
<dbReference type="Gramene" id="TraesCS6A02G044100.1">
    <property type="protein sequence ID" value="TraesCS6A02G044100.1.cds1"/>
    <property type="gene ID" value="TraesCS6A02G044100"/>
</dbReference>
<reference evidence="11" key="2">
    <citation type="submission" date="2018-10" db="UniProtKB">
        <authorList>
            <consortium name="EnsemblPlants"/>
        </authorList>
    </citation>
    <scope>IDENTIFICATION</scope>
</reference>
<dbReference type="FunFam" id="3.80.10.10:FF:000129">
    <property type="entry name" value="Leucine-rich repeat receptor-like kinase"/>
    <property type="match status" value="1"/>
</dbReference>
<dbReference type="PANTHER" id="PTHR48063:SF89">
    <property type="entry name" value="LEUCINE-RICH REPEAT-CONTAINING N-TERMINAL PLANT-TYPE DOMAIN-CONTAINING PROTEIN"/>
    <property type="match status" value="1"/>
</dbReference>
<dbReference type="OMA" id="NIFIWII"/>